<keyword evidence="3 8" id="KW-0479">Metal-binding</keyword>
<evidence type="ECO:0000256" key="1">
    <source>
        <dbReference type="ARBA" id="ARBA00022516"/>
    </source>
</evidence>
<dbReference type="NCBIfam" id="NF011251">
    <property type="entry name" value="PRK14657.1"/>
    <property type="match status" value="1"/>
</dbReference>
<dbReference type="NCBIfam" id="TIGR00516">
    <property type="entry name" value="acpS"/>
    <property type="match status" value="1"/>
</dbReference>
<feature type="binding site" evidence="8">
    <location>
        <position position="8"/>
    </location>
    <ligand>
        <name>Mg(2+)</name>
        <dbReference type="ChEBI" id="CHEBI:18420"/>
    </ligand>
</feature>
<evidence type="ECO:0000259" key="9">
    <source>
        <dbReference type="Pfam" id="PF01648"/>
    </source>
</evidence>
<keyword evidence="2 8" id="KW-0808">Transferase</keyword>
<gene>
    <name evidence="8" type="primary">acpS</name>
    <name evidence="10" type="ORF">K8W16_06160</name>
</gene>
<dbReference type="HAMAP" id="MF_00101">
    <property type="entry name" value="AcpS"/>
    <property type="match status" value="1"/>
</dbReference>
<keyword evidence="7 8" id="KW-0275">Fatty acid biosynthesis</keyword>
<keyword evidence="6 8" id="KW-0443">Lipid metabolism</keyword>
<dbReference type="GO" id="GO:0000287">
    <property type="term" value="F:magnesium ion binding"/>
    <property type="evidence" value="ECO:0007669"/>
    <property type="project" value="UniProtKB-UniRule"/>
</dbReference>
<evidence type="ECO:0000313" key="10">
    <source>
        <dbReference type="EMBL" id="HJD97210.1"/>
    </source>
</evidence>
<feature type="binding site" evidence="8">
    <location>
        <position position="58"/>
    </location>
    <ligand>
        <name>Mg(2+)</name>
        <dbReference type="ChEBI" id="CHEBI:18420"/>
    </ligand>
</feature>
<comment type="catalytic activity">
    <reaction evidence="8">
        <text>apo-[ACP] + CoA = holo-[ACP] + adenosine 3',5'-bisphosphate + H(+)</text>
        <dbReference type="Rhea" id="RHEA:12068"/>
        <dbReference type="Rhea" id="RHEA-COMP:9685"/>
        <dbReference type="Rhea" id="RHEA-COMP:9690"/>
        <dbReference type="ChEBI" id="CHEBI:15378"/>
        <dbReference type="ChEBI" id="CHEBI:29999"/>
        <dbReference type="ChEBI" id="CHEBI:57287"/>
        <dbReference type="ChEBI" id="CHEBI:58343"/>
        <dbReference type="ChEBI" id="CHEBI:64479"/>
        <dbReference type="EC" id="2.7.8.7"/>
    </reaction>
</comment>
<dbReference type="EMBL" id="DYZA01000121">
    <property type="protein sequence ID" value="HJD97210.1"/>
    <property type="molecule type" value="Genomic_DNA"/>
</dbReference>
<dbReference type="InterPro" id="IPR004568">
    <property type="entry name" value="Ppantetheine-prot_Trfase_dom"/>
</dbReference>
<dbReference type="Pfam" id="PF01648">
    <property type="entry name" value="ACPS"/>
    <property type="match status" value="1"/>
</dbReference>
<evidence type="ECO:0000256" key="4">
    <source>
        <dbReference type="ARBA" id="ARBA00022832"/>
    </source>
</evidence>
<comment type="function">
    <text evidence="8">Transfers the 4'-phosphopantetheine moiety from coenzyme A to a Ser of acyl-carrier-protein.</text>
</comment>
<accession>A0A921AWL7</accession>
<evidence type="ECO:0000256" key="3">
    <source>
        <dbReference type="ARBA" id="ARBA00022723"/>
    </source>
</evidence>
<proteinExistence type="inferred from homology"/>
<dbReference type="GO" id="GO:0006633">
    <property type="term" value="P:fatty acid biosynthetic process"/>
    <property type="evidence" value="ECO:0007669"/>
    <property type="project" value="UniProtKB-UniRule"/>
</dbReference>
<protein>
    <recommendedName>
        <fullName evidence="8">Holo-[acyl-carrier-protein] synthase</fullName>
        <shortName evidence="8">Holo-ACP synthase</shortName>
        <ecNumber evidence="8">2.7.8.7</ecNumber>
    </recommendedName>
    <alternativeName>
        <fullName evidence="8">4'-phosphopantetheinyl transferase AcpS</fullName>
    </alternativeName>
</protein>
<evidence type="ECO:0000256" key="5">
    <source>
        <dbReference type="ARBA" id="ARBA00022842"/>
    </source>
</evidence>
<dbReference type="GO" id="GO:0005737">
    <property type="term" value="C:cytoplasm"/>
    <property type="evidence" value="ECO:0007669"/>
    <property type="project" value="UniProtKB-SubCell"/>
</dbReference>
<keyword evidence="8" id="KW-0963">Cytoplasm</keyword>
<dbReference type="InterPro" id="IPR002582">
    <property type="entry name" value="ACPS"/>
</dbReference>
<comment type="subcellular location">
    <subcellularLocation>
        <location evidence="8">Cytoplasm</location>
    </subcellularLocation>
</comment>
<evidence type="ECO:0000256" key="7">
    <source>
        <dbReference type="ARBA" id="ARBA00023160"/>
    </source>
</evidence>
<organism evidence="10 11">
    <name type="scientific">Mailhella massiliensis</name>
    <dbReference type="NCBI Taxonomy" id="1903261"/>
    <lineage>
        <taxon>Bacteria</taxon>
        <taxon>Pseudomonadati</taxon>
        <taxon>Thermodesulfobacteriota</taxon>
        <taxon>Desulfovibrionia</taxon>
        <taxon>Desulfovibrionales</taxon>
        <taxon>Desulfovibrionaceae</taxon>
        <taxon>Mailhella</taxon>
    </lineage>
</organism>
<dbReference type="NCBIfam" id="TIGR00556">
    <property type="entry name" value="pantethn_trn"/>
    <property type="match status" value="1"/>
</dbReference>
<evidence type="ECO:0000256" key="6">
    <source>
        <dbReference type="ARBA" id="ARBA00023098"/>
    </source>
</evidence>
<keyword evidence="1 8" id="KW-0444">Lipid biosynthesis</keyword>
<sequence>MIQGTGFDLTALPRIQNLLETYGERFLSRLLTPRERAALPAAPAARTAFVAGRFAAKEAAVKALGTGFAHGIGMQEVEILTLPSGKPELRLYGAALARAESMGVRTAHISLSHERDMAGAVVILES</sequence>
<comment type="cofactor">
    <cofactor evidence="8">
        <name>Mg(2+)</name>
        <dbReference type="ChEBI" id="CHEBI:18420"/>
    </cofactor>
</comment>
<evidence type="ECO:0000313" key="11">
    <source>
        <dbReference type="Proteomes" id="UP000698963"/>
    </source>
</evidence>
<reference evidence="10" key="1">
    <citation type="journal article" date="2021" name="PeerJ">
        <title>Extensive microbial diversity within the chicken gut microbiome revealed by metagenomics and culture.</title>
        <authorList>
            <person name="Gilroy R."/>
            <person name="Ravi A."/>
            <person name="Getino M."/>
            <person name="Pursley I."/>
            <person name="Horton D.L."/>
            <person name="Alikhan N.F."/>
            <person name="Baker D."/>
            <person name="Gharbi K."/>
            <person name="Hall N."/>
            <person name="Watson M."/>
            <person name="Adriaenssens E.M."/>
            <person name="Foster-Nyarko E."/>
            <person name="Jarju S."/>
            <person name="Secka A."/>
            <person name="Antonio M."/>
            <person name="Oren A."/>
            <person name="Chaudhuri R.R."/>
            <person name="La Ragione R."/>
            <person name="Hildebrand F."/>
            <person name="Pallen M.J."/>
        </authorList>
    </citation>
    <scope>NUCLEOTIDE SEQUENCE</scope>
    <source>
        <strain evidence="10">ChiGjej2B2-19336</strain>
    </source>
</reference>
<comment type="caution">
    <text evidence="10">The sequence shown here is derived from an EMBL/GenBank/DDBJ whole genome shotgun (WGS) entry which is preliminary data.</text>
</comment>
<name>A0A921AWL7_9BACT</name>
<evidence type="ECO:0000256" key="8">
    <source>
        <dbReference type="HAMAP-Rule" id="MF_00101"/>
    </source>
</evidence>
<dbReference type="EC" id="2.7.8.7" evidence="8"/>
<reference evidence="10" key="2">
    <citation type="submission" date="2021-09" db="EMBL/GenBank/DDBJ databases">
        <authorList>
            <person name="Gilroy R."/>
        </authorList>
    </citation>
    <scope>NUCLEOTIDE SEQUENCE</scope>
    <source>
        <strain evidence="10">ChiGjej2B2-19336</strain>
    </source>
</reference>
<keyword evidence="4 8" id="KW-0276">Fatty acid metabolism</keyword>
<dbReference type="Gene3D" id="3.90.470.20">
    <property type="entry name" value="4'-phosphopantetheinyl transferase domain"/>
    <property type="match status" value="1"/>
</dbReference>
<dbReference type="InterPro" id="IPR037143">
    <property type="entry name" value="4-PPantetheinyl_Trfase_dom_sf"/>
</dbReference>
<dbReference type="RefSeq" id="WP_304122133.1">
    <property type="nucleotide sequence ID" value="NZ_DYZA01000121.1"/>
</dbReference>
<evidence type="ECO:0000256" key="2">
    <source>
        <dbReference type="ARBA" id="ARBA00022679"/>
    </source>
</evidence>
<dbReference type="Proteomes" id="UP000698963">
    <property type="component" value="Unassembled WGS sequence"/>
</dbReference>
<dbReference type="AlphaFoldDB" id="A0A921AWL7"/>
<comment type="similarity">
    <text evidence="8">Belongs to the P-Pant transferase superfamily. AcpS family.</text>
</comment>
<keyword evidence="5 8" id="KW-0460">Magnesium</keyword>
<feature type="domain" description="4'-phosphopantetheinyl transferase" evidence="9">
    <location>
        <begin position="6"/>
        <end position="103"/>
    </location>
</feature>
<dbReference type="SUPFAM" id="SSF56214">
    <property type="entry name" value="4'-phosphopantetheinyl transferase"/>
    <property type="match status" value="1"/>
</dbReference>
<dbReference type="GO" id="GO:0008897">
    <property type="term" value="F:holo-[acyl-carrier-protein] synthase activity"/>
    <property type="evidence" value="ECO:0007669"/>
    <property type="project" value="UniProtKB-UniRule"/>
</dbReference>
<dbReference type="InterPro" id="IPR008278">
    <property type="entry name" value="4-PPantetheinyl_Trfase_dom"/>
</dbReference>